<gene>
    <name evidence="9" type="primary">ycf46</name>
</gene>
<keyword evidence="2" id="KW-0150">Chloroplast</keyword>
<dbReference type="EMBL" id="MK814736">
    <property type="protein sequence ID" value="QCI08665.1"/>
    <property type="molecule type" value="Genomic_DNA"/>
</dbReference>
<evidence type="ECO:0000256" key="1">
    <source>
        <dbReference type="ARBA" id="ARBA00004229"/>
    </source>
</evidence>
<dbReference type="InterPro" id="IPR003959">
    <property type="entry name" value="ATPase_AAA_core"/>
</dbReference>
<geneLocation type="plastid" evidence="9"/>
<dbReference type="GO" id="GO:0009507">
    <property type="term" value="C:chloroplast"/>
    <property type="evidence" value="ECO:0007669"/>
    <property type="project" value="UniProtKB-SubCell"/>
</dbReference>
<evidence type="ECO:0000256" key="2">
    <source>
        <dbReference type="ARBA" id="ARBA00022528"/>
    </source>
</evidence>
<reference evidence="9" key="2">
    <citation type="submission" date="2019-04" db="EMBL/GenBank/DDBJ databases">
        <authorList>
            <person name="Pasella M."/>
        </authorList>
    </citation>
    <scope>NUCLEOTIDE SEQUENCE</scope>
    <source>
        <strain evidence="9">PD2995</strain>
    </source>
</reference>
<dbReference type="InterPro" id="IPR027417">
    <property type="entry name" value="P-loop_NTPase"/>
</dbReference>
<keyword evidence="4" id="KW-0547">Nucleotide-binding</keyword>
<protein>
    <recommendedName>
        <fullName evidence="7">Uncharacterized AAA domain-containing protein ycf46</fullName>
    </recommendedName>
</protein>
<comment type="similarity">
    <text evidence="6">Belongs to the AAA ATPase family. Highly divergent.</text>
</comment>
<dbReference type="SMART" id="SM00382">
    <property type="entry name" value="AAA"/>
    <property type="match status" value="1"/>
</dbReference>
<dbReference type="PANTHER" id="PTHR42960:SF1">
    <property type="entry name" value="YCF46 PROTEIN"/>
    <property type="match status" value="1"/>
</dbReference>
<proteinExistence type="inferred from homology"/>
<dbReference type="GO" id="GO:0005524">
    <property type="term" value="F:ATP binding"/>
    <property type="evidence" value="ECO:0007669"/>
    <property type="project" value="UniProtKB-KW"/>
</dbReference>
<evidence type="ECO:0000256" key="7">
    <source>
        <dbReference type="ARBA" id="ARBA00040480"/>
    </source>
</evidence>
<evidence type="ECO:0000259" key="8">
    <source>
        <dbReference type="SMART" id="SM00382"/>
    </source>
</evidence>
<dbReference type="AlphaFoldDB" id="A0A4D6X4S6"/>
<evidence type="ECO:0000256" key="5">
    <source>
        <dbReference type="ARBA" id="ARBA00022840"/>
    </source>
</evidence>
<evidence type="ECO:0000256" key="3">
    <source>
        <dbReference type="ARBA" id="ARBA00022640"/>
    </source>
</evidence>
<name>A0A4D6X4S6_9FLOR</name>
<sequence>MNFQQEIIQLLSSRHFIICIHSKEEERLEYILNYISNNILFNHIYSWDFINGYSHNIERAKKNPLEALNFIETIDKKTKKIFFLKDFNKFMNDISIIRKLKNLSHELKTSNSYILISYNNGDIPTEITDYITYIELPLPNKKEIELEVKRLIQIFKIPFNIPIHQLVLAYQGFSIEQIRKSISKISSHKKFSRKILNYILQEKKQLISQTDLLEFYPSNNNLNDLGGLKNLKTWLQKRTDTFSIKAQNYGIRYPKGILLVGIQGTGKSMSAKAISLEWKLPLLKLDIGKIFAGIIGESESRARQMIHISEKISPCILWIDEIDKIFNKYTSNNDSGTTNRVINTLITWLSEKNNGVFIVATANDITNLPLEILRKGRFDEIFFLDLPNFEERLNIFTIHLKKLRPLSWNKYNIYYISKISHKFSGAEIEQAIIEAMHNAFYENREFNTQDIIHAIQNLVPIAFIDSLKISQLQELAHTGKIRIA</sequence>
<feature type="domain" description="AAA+ ATPase" evidence="8">
    <location>
        <begin position="253"/>
        <end position="388"/>
    </location>
</feature>
<dbReference type="Gene3D" id="3.40.50.300">
    <property type="entry name" value="P-loop containing nucleotide triphosphate hydrolases"/>
    <property type="match status" value="1"/>
</dbReference>
<dbReference type="Gene3D" id="1.10.8.60">
    <property type="match status" value="1"/>
</dbReference>
<evidence type="ECO:0000313" key="9">
    <source>
        <dbReference type="EMBL" id="QCI08665.1"/>
    </source>
</evidence>
<keyword evidence="5" id="KW-0067">ATP-binding</keyword>
<dbReference type="InterPro" id="IPR052381">
    <property type="entry name" value="AAA_domain_protein"/>
</dbReference>
<accession>A0A4D6X4S6</accession>
<organism evidence="9">
    <name type="scientific">Sphondylothamnion multifidum</name>
    <dbReference type="NCBI Taxonomy" id="193186"/>
    <lineage>
        <taxon>Eukaryota</taxon>
        <taxon>Rhodophyta</taxon>
        <taxon>Florideophyceae</taxon>
        <taxon>Rhodymeniophycidae</taxon>
        <taxon>Ceramiales</taxon>
        <taxon>Ceramiaceae</taxon>
        <taxon>Sphondylothamnion</taxon>
    </lineage>
</organism>
<evidence type="ECO:0000256" key="4">
    <source>
        <dbReference type="ARBA" id="ARBA00022741"/>
    </source>
</evidence>
<dbReference type="SUPFAM" id="SSF52540">
    <property type="entry name" value="P-loop containing nucleoside triphosphate hydrolases"/>
    <property type="match status" value="1"/>
</dbReference>
<dbReference type="Pfam" id="PF00004">
    <property type="entry name" value="AAA"/>
    <property type="match status" value="1"/>
</dbReference>
<dbReference type="InterPro" id="IPR003593">
    <property type="entry name" value="AAA+_ATPase"/>
</dbReference>
<evidence type="ECO:0000256" key="6">
    <source>
        <dbReference type="ARBA" id="ARBA00038088"/>
    </source>
</evidence>
<comment type="subcellular location">
    <subcellularLocation>
        <location evidence="1">Plastid</location>
        <location evidence="1">Chloroplast</location>
    </subcellularLocation>
</comment>
<dbReference type="GO" id="GO:0016887">
    <property type="term" value="F:ATP hydrolysis activity"/>
    <property type="evidence" value="ECO:0007669"/>
    <property type="project" value="InterPro"/>
</dbReference>
<reference evidence="9" key="1">
    <citation type="journal article" date="2019" name="Mol. Phylogenet. Evol.">
        <title>Morphological evolution and classification of the red algal order Ceramiales inferred using plastid phylogenomics.</title>
        <authorList>
            <person name="Diaz-Tapia P."/>
            <person name="Pasella M.M."/>
            <person name="Verbruggen H."/>
            <person name="Maggs C.A."/>
        </authorList>
    </citation>
    <scope>NUCLEOTIDE SEQUENCE</scope>
    <source>
        <strain evidence="9">PD2995</strain>
    </source>
</reference>
<dbReference type="CDD" id="cd19507">
    <property type="entry name" value="RecA-like_Ycf46-like"/>
    <property type="match status" value="1"/>
</dbReference>
<keyword evidence="3 9" id="KW-0934">Plastid</keyword>
<dbReference type="PANTHER" id="PTHR42960">
    <property type="entry name" value="YCF46 PROTEIN"/>
    <property type="match status" value="1"/>
</dbReference>